<dbReference type="Pfam" id="PF04032">
    <property type="entry name" value="Rpr2"/>
    <property type="match status" value="1"/>
</dbReference>
<gene>
    <name evidence="2" type="ORF">BP5796_08170</name>
</gene>
<sequence length="189" mass="20368">MASSTLSARLRYLNESAHLLATTAPSTSRYLMTQCNALMFENEVEQPESHRRKVCGACGTIMVLGRAGHLEVETRRSRKKKASQAGVAKARAMIYACDSCGRKTRHHFNNPPPPRRNISSQAAQPVTSLTSSSTSANQLEAVPSVNASTKKRAKSRKQGGLGALLAKQKATDHLSSGFGLGLMDLMKKG</sequence>
<accession>A0A3D8RDW6</accession>
<dbReference type="PANTHER" id="PTHR14742">
    <property type="entry name" value="RIBONUCLEASE P SUBUNIT P21"/>
    <property type="match status" value="1"/>
</dbReference>
<dbReference type="GO" id="GO:0005655">
    <property type="term" value="C:nucleolar ribonuclease P complex"/>
    <property type="evidence" value="ECO:0007669"/>
    <property type="project" value="TreeGrafter"/>
</dbReference>
<evidence type="ECO:0000313" key="3">
    <source>
        <dbReference type="Proteomes" id="UP000256328"/>
    </source>
</evidence>
<evidence type="ECO:0000256" key="1">
    <source>
        <dbReference type="SAM" id="MobiDB-lite"/>
    </source>
</evidence>
<proteinExistence type="predicted"/>
<dbReference type="Proteomes" id="UP000256328">
    <property type="component" value="Unassembled WGS sequence"/>
</dbReference>
<dbReference type="PANTHER" id="PTHR14742:SF3">
    <property type="entry name" value="RIBONUCLEASE MRP PROTEIN SUBUNIT SNM1"/>
    <property type="match status" value="1"/>
</dbReference>
<evidence type="ECO:0000313" key="2">
    <source>
        <dbReference type="EMBL" id="RDW72136.1"/>
    </source>
</evidence>
<name>A0A3D8RDW6_9HELO</name>
<dbReference type="EMBL" id="PDLN01000011">
    <property type="protein sequence ID" value="RDW72136.1"/>
    <property type="molecule type" value="Genomic_DNA"/>
</dbReference>
<keyword evidence="3" id="KW-1185">Reference proteome</keyword>
<dbReference type="OrthoDB" id="438080at2759"/>
<comment type="caution">
    <text evidence="2">The sequence shown here is derived from an EMBL/GenBank/DDBJ whole genome shotgun (WGS) entry which is preliminary data.</text>
</comment>
<dbReference type="GO" id="GO:0008033">
    <property type="term" value="P:tRNA processing"/>
    <property type="evidence" value="ECO:0007669"/>
    <property type="project" value="TreeGrafter"/>
</dbReference>
<feature type="compositionally biased region" description="Polar residues" evidence="1">
    <location>
        <begin position="118"/>
        <end position="138"/>
    </location>
</feature>
<dbReference type="AlphaFoldDB" id="A0A3D8RDW6"/>
<feature type="region of interest" description="Disordered" evidence="1">
    <location>
        <begin position="105"/>
        <end position="156"/>
    </location>
</feature>
<reference evidence="2 3" key="1">
    <citation type="journal article" date="2018" name="IMA Fungus">
        <title>IMA Genome-F 9: Draft genome sequence of Annulohypoxylon stygium, Aspergillus mulundensis, Berkeleyomyces basicola (syn. Thielaviopsis basicola), Ceratocystis smalleyi, two Cercospora beticola strains, Coleophoma cylindrospora, Fusarium fracticaudum, Phialophora cf. hyalina, and Morchella septimelata.</title>
        <authorList>
            <person name="Wingfield B.D."/>
            <person name="Bills G.F."/>
            <person name="Dong Y."/>
            <person name="Huang W."/>
            <person name="Nel W.J."/>
            <person name="Swalarsk-Parry B.S."/>
            <person name="Vaghefi N."/>
            <person name="Wilken P.M."/>
            <person name="An Z."/>
            <person name="de Beer Z.W."/>
            <person name="De Vos L."/>
            <person name="Chen L."/>
            <person name="Duong T.A."/>
            <person name="Gao Y."/>
            <person name="Hammerbacher A."/>
            <person name="Kikkert J.R."/>
            <person name="Li Y."/>
            <person name="Li H."/>
            <person name="Li K."/>
            <person name="Li Q."/>
            <person name="Liu X."/>
            <person name="Ma X."/>
            <person name="Naidoo K."/>
            <person name="Pethybridge S.J."/>
            <person name="Sun J."/>
            <person name="Steenkamp E.T."/>
            <person name="van der Nest M.A."/>
            <person name="van Wyk S."/>
            <person name="Wingfield M.J."/>
            <person name="Xiong C."/>
            <person name="Yue Q."/>
            <person name="Zhang X."/>
        </authorList>
    </citation>
    <scope>NUCLEOTIDE SEQUENCE [LARGE SCALE GENOMIC DNA]</scope>
    <source>
        <strain evidence="2 3">BP5796</strain>
    </source>
</reference>
<dbReference type="InterPro" id="IPR007175">
    <property type="entry name" value="Rpr2/Snm1/Rpp21"/>
</dbReference>
<organism evidence="2 3">
    <name type="scientific">Coleophoma crateriformis</name>
    <dbReference type="NCBI Taxonomy" id="565419"/>
    <lineage>
        <taxon>Eukaryota</taxon>
        <taxon>Fungi</taxon>
        <taxon>Dikarya</taxon>
        <taxon>Ascomycota</taxon>
        <taxon>Pezizomycotina</taxon>
        <taxon>Leotiomycetes</taxon>
        <taxon>Helotiales</taxon>
        <taxon>Dermateaceae</taxon>
        <taxon>Coleophoma</taxon>
    </lineage>
</organism>
<protein>
    <submittedName>
        <fullName evidence="2">Uncharacterized protein</fullName>
    </submittedName>
</protein>